<gene>
    <name evidence="2" type="ORF">GUITHDRAFT_108103</name>
</gene>
<keyword evidence="4" id="KW-1185">Reference proteome</keyword>
<dbReference type="SUPFAM" id="SSF51412">
    <property type="entry name" value="Inosine monophosphate dehydrogenase (IMPDH)"/>
    <property type="match status" value="1"/>
</dbReference>
<dbReference type="PANTHER" id="PTHR32332:SF33">
    <property type="entry name" value="NITRONATE MONOOXYGENASE DOMAIN-CONTAINING PROTEIN"/>
    <property type="match status" value="1"/>
</dbReference>
<accession>L1JBZ3</accession>
<dbReference type="Gene3D" id="3.20.20.70">
    <property type="entry name" value="Aldolase class I"/>
    <property type="match status" value="2"/>
</dbReference>
<dbReference type="GeneID" id="17302763"/>
<reference evidence="2 4" key="1">
    <citation type="journal article" date="2012" name="Nature">
        <title>Algal genomes reveal evolutionary mosaicism and the fate of nucleomorphs.</title>
        <authorList>
            <consortium name="DOE Joint Genome Institute"/>
            <person name="Curtis B.A."/>
            <person name="Tanifuji G."/>
            <person name="Burki F."/>
            <person name="Gruber A."/>
            <person name="Irimia M."/>
            <person name="Maruyama S."/>
            <person name="Arias M.C."/>
            <person name="Ball S.G."/>
            <person name="Gile G.H."/>
            <person name="Hirakawa Y."/>
            <person name="Hopkins J.F."/>
            <person name="Kuo A."/>
            <person name="Rensing S.A."/>
            <person name="Schmutz J."/>
            <person name="Symeonidi A."/>
            <person name="Elias M."/>
            <person name="Eveleigh R.J."/>
            <person name="Herman E.K."/>
            <person name="Klute M.J."/>
            <person name="Nakayama T."/>
            <person name="Obornik M."/>
            <person name="Reyes-Prieto A."/>
            <person name="Armbrust E.V."/>
            <person name="Aves S.J."/>
            <person name="Beiko R.G."/>
            <person name="Coutinho P."/>
            <person name="Dacks J.B."/>
            <person name="Durnford D.G."/>
            <person name="Fast N.M."/>
            <person name="Green B.R."/>
            <person name="Grisdale C.J."/>
            <person name="Hempel F."/>
            <person name="Henrissat B."/>
            <person name="Hoppner M.P."/>
            <person name="Ishida K."/>
            <person name="Kim E."/>
            <person name="Koreny L."/>
            <person name="Kroth P.G."/>
            <person name="Liu Y."/>
            <person name="Malik S.B."/>
            <person name="Maier U.G."/>
            <person name="McRose D."/>
            <person name="Mock T."/>
            <person name="Neilson J.A."/>
            <person name="Onodera N.T."/>
            <person name="Poole A.M."/>
            <person name="Pritham E.J."/>
            <person name="Richards T.A."/>
            <person name="Rocap G."/>
            <person name="Roy S.W."/>
            <person name="Sarai C."/>
            <person name="Schaack S."/>
            <person name="Shirato S."/>
            <person name="Slamovits C.H."/>
            <person name="Spencer D.F."/>
            <person name="Suzuki S."/>
            <person name="Worden A.Z."/>
            <person name="Zauner S."/>
            <person name="Barry K."/>
            <person name="Bell C."/>
            <person name="Bharti A.K."/>
            <person name="Crow J.A."/>
            <person name="Grimwood J."/>
            <person name="Kramer R."/>
            <person name="Lindquist E."/>
            <person name="Lucas S."/>
            <person name="Salamov A."/>
            <person name="McFadden G.I."/>
            <person name="Lane C.E."/>
            <person name="Keeling P.J."/>
            <person name="Gray M.W."/>
            <person name="Grigoriev I.V."/>
            <person name="Archibald J.M."/>
        </authorList>
    </citation>
    <scope>NUCLEOTIDE SEQUENCE</scope>
    <source>
        <strain evidence="2 4">CCMP2712</strain>
    </source>
</reference>
<evidence type="ECO:0000313" key="4">
    <source>
        <dbReference type="Proteomes" id="UP000011087"/>
    </source>
</evidence>
<dbReference type="InterPro" id="IPR013785">
    <property type="entry name" value="Aldolase_TIM"/>
</dbReference>
<evidence type="ECO:0000313" key="3">
    <source>
        <dbReference type="EnsemblProtists" id="EKX46068"/>
    </source>
</evidence>
<dbReference type="eggNOG" id="ENOG502RGMK">
    <property type="taxonomic scope" value="Eukaryota"/>
</dbReference>
<dbReference type="EMBL" id="JH992996">
    <property type="protein sequence ID" value="EKX46068.1"/>
    <property type="molecule type" value="Genomic_DNA"/>
</dbReference>
<reference evidence="3" key="3">
    <citation type="submission" date="2016-03" db="UniProtKB">
        <authorList>
            <consortium name="EnsemblProtists"/>
        </authorList>
    </citation>
    <scope>IDENTIFICATION</scope>
</reference>
<dbReference type="OMA" id="YRCAAEP"/>
<dbReference type="STRING" id="905079.L1JBZ3"/>
<dbReference type="RefSeq" id="XP_005833048.1">
    <property type="nucleotide sequence ID" value="XM_005832991.1"/>
</dbReference>
<dbReference type="OrthoDB" id="38729at2759"/>
<reference evidence="4" key="2">
    <citation type="submission" date="2012-11" db="EMBL/GenBank/DDBJ databases">
        <authorList>
            <person name="Kuo A."/>
            <person name="Curtis B.A."/>
            <person name="Tanifuji G."/>
            <person name="Burki F."/>
            <person name="Gruber A."/>
            <person name="Irimia M."/>
            <person name="Maruyama S."/>
            <person name="Arias M.C."/>
            <person name="Ball S.G."/>
            <person name="Gile G.H."/>
            <person name="Hirakawa Y."/>
            <person name="Hopkins J.F."/>
            <person name="Rensing S.A."/>
            <person name="Schmutz J."/>
            <person name="Symeonidi A."/>
            <person name="Elias M."/>
            <person name="Eveleigh R.J."/>
            <person name="Herman E.K."/>
            <person name="Klute M.J."/>
            <person name="Nakayama T."/>
            <person name="Obornik M."/>
            <person name="Reyes-Prieto A."/>
            <person name="Armbrust E.V."/>
            <person name="Aves S.J."/>
            <person name="Beiko R.G."/>
            <person name="Coutinho P."/>
            <person name="Dacks J.B."/>
            <person name="Durnford D.G."/>
            <person name="Fast N.M."/>
            <person name="Green B.R."/>
            <person name="Grisdale C."/>
            <person name="Hempe F."/>
            <person name="Henrissat B."/>
            <person name="Hoppner M.P."/>
            <person name="Ishida K.-I."/>
            <person name="Kim E."/>
            <person name="Koreny L."/>
            <person name="Kroth P.G."/>
            <person name="Liu Y."/>
            <person name="Malik S.-B."/>
            <person name="Maier U.G."/>
            <person name="McRose D."/>
            <person name="Mock T."/>
            <person name="Neilson J.A."/>
            <person name="Onodera N.T."/>
            <person name="Poole A.M."/>
            <person name="Pritham E.J."/>
            <person name="Richards T.A."/>
            <person name="Rocap G."/>
            <person name="Roy S.W."/>
            <person name="Sarai C."/>
            <person name="Schaack S."/>
            <person name="Shirato S."/>
            <person name="Slamovits C.H."/>
            <person name="Spencer D.F."/>
            <person name="Suzuki S."/>
            <person name="Worden A.Z."/>
            <person name="Zauner S."/>
            <person name="Barry K."/>
            <person name="Bell C."/>
            <person name="Bharti A.K."/>
            <person name="Crow J.A."/>
            <person name="Grimwood J."/>
            <person name="Kramer R."/>
            <person name="Lindquist E."/>
            <person name="Lucas S."/>
            <person name="Salamov A."/>
            <person name="McFadden G.I."/>
            <person name="Lane C.E."/>
            <person name="Keeling P.J."/>
            <person name="Gray M.W."/>
            <person name="Grigoriev I.V."/>
            <person name="Archibald J.M."/>
        </authorList>
    </citation>
    <scope>NUCLEOTIDE SEQUENCE</scope>
    <source>
        <strain evidence="4">CCMP2712</strain>
    </source>
</reference>
<dbReference type="KEGG" id="gtt:GUITHDRAFT_108103"/>
<dbReference type="Proteomes" id="UP000011087">
    <property type="component" value="Unassembled WGS sequence"/>
</dbReference>
<dbReference type="HOGENOM" id="CLU_567088_0_0_1"/>
<keyword evidence="1" id="KW-0175">Coiled coil</keyword>
<dbReference type="EnsemblProtists" id="EKX46068">
    <property type="protein sequence ID" value="EKX46068"/>
    <property type="gene ID" value="GUITHDRAFT_108103"/>
</dbReference>
<evidence type="ECO:0008006" key="5">
    <source>
        <dbReference type="Google" id="ProtNLM"/>
    </source>
</evidence>
<name>L1JBZ3_GUITC</name>
<feature type="coiled-coil region" evidence="1">
    <location>
        <begin position="533"/>
        <end position="560"/>
    </location>
</feature>
<protein>
    <recommendedName>
        <fullName evidence="5">Nitronate monooxygenase domain-containing protein</fullName>
    </recommendedName>
</protein>
<evidence type="ECO:0000313" key="2">
    <source>
        <dbReference type="EMBL" id="EKX46068.1"/>
    </source>
</evidence>
<dbReference type="PANTHER" id="PTHR32332">
    <property type="entry name" value="2-NITROPROPANE DIOXYGENASE"/>
    <property type="match status" value="1"/>
</dbReference>
<dbReference type="AlphaFoldDB" id="L1JBZ3"/>
<dbReference type="PaxDb" id="55529-EKX46068"/>
<proteinExistence type="predicted"/>
<sequence>MATKIPKIIQGGMGVQVSSWELAREVARAGELGVISGTAMDMVLLRWMQDGDPGGLYRRALSHFPDQGMVKRFMDKYYVEGGKDKNKPYKPLQMWQLNPGQELQEACVLGNFAEVWLAKHGDDNSLVDGVVGINCLTKIQLPTIESLYGAMLADVDYVLMGAGIPMEVPGILDRLAANEDAKLSIDIDGGDPIKHVFSPKAFWAASGHPELAEKKLKRPNFLPIVSSVTLAQAMLKRATGAGPTKGIQGFIIELPSAGGHNAPPRGFRYDAVQKSHKLSLNERGEPVYGPKDDIDLPKFKQAVGDLPFWLAGYYARPEKLNDVLALGGAGIQVGTSFAFTKESGLAPEPKQVVLQRVSQGDLRVFTDPVASPTGFPFKVLELEGSLSDKDKYLARPRVCNLGYLRTPYMRDDGKVGYRCASEPVDEWVKKGGDLAATEGRKCLCNSLMANAGLPQVSPFKKEGESERYIEEILITAGDDINQIRRYMKQNKDGEYEYSAKDVIDYLLGRFKEEYNDELKLYQDAHMAEDGNVRDELMSKKKDLQNKIADVDEQRAGLAGK</sequence>
<evidence type="ECO:0000256" key="1">
    <source>
        <dbReference type="SAM" id="Coils"/>
    </source>
</evidence>
<organism evidence="2">
    <name type="scientific">Guillardia theta (strain CCMP2712)</name>
    <name type="common">Cryptophyte</name>
    <dbReference type="NCBI Taxonomy" id="905079"/>
    <lineage>
        <taxon>Eukaryota</taxon>
        <taxon>Cryptophyceae</taxon>
        <taxon>Pyrenomonadales</taxon>
        <taxon>Geminigeraceae</taxon>
        <taxon>Guillardia</taxon>
    </lineage>
</organism>